<dbReference type="Pfam" id="PF08449">
    <property type="entry name" value="UAA"/>
    <property type="match status" value="1"/>
</dbReference>
<feature type="transmembrane region" description="Helical" evidence="8">
    <location>
        <begin position="303"/>
        <end position="320"/>
    </location>
</feature>
<evidence type="ECO:0000256" key="2">
    <source>
        <dbReference type="ARBA" id="ARBA00010694"/>
    </source>
</evidence>
<feature type="transmembrane region" description="Helical" evidence="8">
    <location>
        <begin position="268"/>
        <end position="291"/>
    </location>
</feature>
<evidence type="ECO:0000256" key="5">
    <source>
        <dbReference type="ARBA" id="ARBA00022824"/>
    </source>
</evidence>
<dbReference type="SUPFAM" id="SSF103481">
    <property type="entry name" value="Multidrug resistance efflux transporter EmrE"/>
    <property type="match status" value="2"/>
</dbReference>
<feature type="transmembrane region" description="Helical" evidence="8">
    <location>
        <begin position="197"/>
        <end position="218"/>
    </location>
</feature>
<dbReference type="GeneID" id="106821152"/>
<dbReference type="PANTHER" id="PTHR10778">
    <property type="entry name" value="SOLUTE CARRIER FAMILY 35 MEMBER B"/>
    <property type="match status" value="1"/>
</dbReference>
<keyword evidence="3" id="KW-0813">Transport</keyword>
<organism evidence="9 10">
    <name type="scientific">Priapulus caudatus</name>
    <name type="common">Priapulid worm</name>
    <dbReference type="NCBI Taxonomy" id="37621"/>
    <lineage>
        <taxon>Eukaryota</taxon>
        <taxon>Metazoa</taxon>
        <taxon>Ecdysozoa</taxon>
        <taxon>Scalidophora</taxon>
        <taxon>Priapulida</taxon>
        <taxon>Priapulimorpha</taxon>
        <taxon>Priapulimorphida</taxon>
        <taxon>Priapulidae</taxon>
        <taxon>Priapulus</taxon>
    </lineage>
</organism>
<evidence type="ECO:0000313" key="10">
    <source>
        <dbReference type="RefSeq" id="XP_014681326.1"/>
    </source>
</evidence>
<dbReference type="InterPro" id="IPR013657">
    <property type="entry name" value="SCL35B1-4/HUT1"/>
</dbReference>
<comment type="subcellular location">
    <subcellularLocation>
        <location evidence="1">Endoplasmic reticulum membrane</location>
        <topology evidence="1">Multi-pass membrane protein</topology>
    </subcellularLocation>
</comment>
<dbReference type="PANTHER" id="PTHR10778:SF10">
    <property type="entry name" value="SOLUTE CARRIER FAMILY 35 MEMBER B1"/>
    <property type="match status" value="1"/>
</dbReference>
<dbReference type="Proteomes" id="UP000695022">
    <property type="component" value="Unplaced"/>
</dbReference>
<sequence>MNDSERPLDTSNTIVDISSPITEVREDVHDTQRVAMASTSRKKLVICFVGIFCCYFYYGIVQETITRGKYVVGDTTEKFTYTLCLVFMQCVINGLFSKLIIRVTNPGTDSTPTSLFAMCSVSYLGAMLASNLALQHVNYPTQVLGKSCKPIPVMLLGVLIGGKRYNLQKYVFVTMIVIGVALFMYKDGKVSSSSDLVVGAGEALLVVSLTLDGVTGAMQDRMRGYHSTKGHHMMLNINLWSTLYLAFAVVLTGELFAFIPFAQRHPHVLLNMLLFGVTSALGQYFIFLTVADFGPLPCSIITTTRKFFTILASVLLFGNAVTSRQWTGTALVFSGLLLDSLYGKSSTVKGK</sequence>
<keyword evidence="6 8" id="KW-1133">Transmembrane helix</keyword>
<keyword evidence="7 8" id="KW-0472">Membrane</keyword>
<evidence type="ECO:0000256" key="1">
    <source>
        <dbReference type="ARBA" id="ARBA00004477"/>
    </source>
</evidence>
<keyword evidence="9" id="KW-1185">Reference proteome</keyword>
<evidence type="ECO:0000256" key="4">
    <source>
        <dbReference type="ARBA" id="ARBA00022692"/>
    </source>
</evidence>
<dbReference type="RefSeq" id="XP_014681326.1">
    <property type="nucleotide sequence ID" value="XM_014825840.1"/>
</dbReference>
<feature type="transmembrane region" description="Helical" evidence="8">
    <location>
        <begin position="43"/>
        <end position="60"/>
    </location>
</feature>
<evidence type="ECO:0000256" key="3">
    <source>
        <dbReference type="ARBA" id="ARBA00022448"/>
    </source>
</evidence>
<feature type="transmembrane region" description="Helical" evidence="8">
    <location>
        <begin position="167"/>
        <end position="185"/>
    </location>
</feature>
<name>A0ABM1FA55_PRICU</name>
<proteinExistence type="inferred from homology"/>
<evidence type="ECO:0000313" key="9">
    <source>
        <dbReference type="Proteomes" id="UP000695022"/>
    </source>
</evidence>
<protein>
    <submittedName>
        <fullName evidence="10">LOW QUALITY PROTEIN: solute carrier family 35 member B1-like</fullName>
    </submittedName>
</protein>
<evidence type="ECO:0000256" key="8">
    <source>
        <dbReference type="SAM" id="Phobius"/>
    </source>
</evidence>
<dbReference type="InterPro" id="IPR037185">
    <property type="entry name" value="EmrE-like"/>
</dbReference>
<feature type="transmembrane region" description="Helical" evidence="8">
    <location>
        <begin position="80"/>
        <end position="101"/>
    </location>
</feature>
<keyword evidence="5" id="KW-0256">Endoplasmic reticulum</keyword>
<gene>
    <name evidence="10" type="primary">LOC106821152</name>
</gene>
<keyword evidence="4 8" id="KW-0812">Transmembrane</keyword>
<feature type="transmembrane region" description="Helical" evidence="8">
    <location>
        <begin position="113"/>
        <end position="133"/>
    </location>
</feature>
<feature type="transmembrane region" description="Helical" evidence="8">
    <location>
        <begin position="239"/>
        <end position="262"/>
    </location>
</feature>
<evidence type="ECO:0000256" key="7">
    <source>
        <dbReference type="ARBA" id="ARBA00023136"/>
    </source>
</evidence>
<evidence type="ECO:0000256" key="6">
    <source>
        <dbReference type="ARBA" id="ARBA00022989"/>
    </source>
</evidence>
<comment type="similarity">
    <text evidence="2">Belongs to the nucleotide-sugar transporter family. SLC35B subfamily.</text>
</comment>
<reference evidence="10" key="1">
    <citation type="submission" date="2025-08" db="UniProtKB">
        <authorList>
            <consortium name="RefSeq"/>
        </authorList>
    </citation>
    <scope>IDENTIFICATION</scope>
</reference>
<accession>A0ABM1FA55</accession>